<dbReference type="InterPro" id="IPR004737">
    <property type="entry name" value="NO3_transporter_NarK/NarU-like"/>
</dbReference>
<feature type="transmembrane region" description="Helical" evidence="8">
    <location>
        <begin position="184"/>
        <end position="203"/>
    </location>
</feature>
<keyword evidence="3 8" id="KW-0813">Transport</keyword>
<dbReference type="EMBL" id="PSKQ01000017">
    <property type="protein sequence ID" value="MBE8720349.1"/>
    <property type="molecule type" value="Genomic_DNA"/>
</dbReference>
<feature type="transmembrane region" description="Helical" evidence="8">
    <location>
        <begin position="400"/>
        <end position="418"/>
    </location>
</feature>
<evidence type="ECO:0000313" key="10">
    <source>
        <dbReference type="EMBL" id="MBE8720349.1"/>
    </source>
</evidence>
<comment type="caution">
    <text evidence="10">The sequence shown here is derived from an EMBL/GenBank/DDBJ whole genome shotgun (WGS) entry which is preliminary data.</text>
</comment>
<keyword evidence="7 8" id="KW-0472">Membrane</keyword>
<keyword evidence="8" id="KW-1003">Cell membrane</keyword>
<keyword evidence="11" id="KW-1185">Reference proteome</keyword>
<evidence type="ECO:0000256" key="6">
    <source>
        <dbReference type="ARBA" id="ARBA00023063"/>
    </source>
</evidence>
<keyword evidence="5 8" id="KW-1133">Transmembrane helix</keyword>
<dbReference type="PANTHER" id="PTHR23515">
    <property type="entry name" value="HIGH-AFFINITY NITRATE TRANSPORTER 2.3"/>
    <property type="match status" value="1"/>
</dbReference>
<evidence type="ECO:0000256" key="5">
    <source>
        <dbReference type="ARBA" id="ARBA00022989"/>
    </source>
</evidence>
<dbReference type="Proteomes" id="UP000618319">
    <property type="component" value="Unassembled WGS sequence"/>
</dbReference>
<evidence type="ECO:0000313" key="11">
    <source>
        <dbReference type="Proteomes" id="UP000618319"/>
    </source>
</evidence>
<sequence>MKEALKPLTTLRIFSIKGIQMRTFHITWITFFFCFFGWFGVAPLMPLIREQLNLSKSEIGNIIIASVSATIIARLVIGKLCDTLGPRLSYTILLAIGSLPVMLIGLSNSYESFLLFRFFIGIIGASFVITQFHTSMMFAPNVVGTANAVTGGWGNLGGGVTNLVMPLIAAGFVGMGLVSHSDSWRVAMIVPGVILLVMAFVYYRYTKDTPEGNFDELTVRKGKRKKAEKGTFIKALKDYRVWILTFAYAACFGIEITVDNVAATFFMDQFGTSMIMAGAMASIFGGMNLFARALGGIVSDRIGKSYGLKGKGILLGGLLMLEGIGIGLFAQSHTLTMAIITMLLFALFLKMANGCTYGIVPFINKDSIGTISGIVGAGGNIGAMLVGFLFKSEQLTYADAFRYIGIGVTIIGVIVLITKFQLKTLGKAAPVSLELEDKQQILHEQR</sequence>
<evidence type="ECO:0000256" key="4">
    <source>
        <dbReference type="ARBA" id="ARBA00022692"/>
    </source>
</evidence>
<proteinExistence type="inferred from homology"/>
<feature type="transmembrane region" description="Helical" evidence="8">
    <location>
        <begin position="336"/>
        <end position="360"/>
    </location>
</feature>
<feature type="transmembrane region" description="Helical" evidence="8">
    <location>
        <begin position="113"/>
        <end position="132"/>
    </location>
</feature>
<dbReference type="SUPFAM" id="SSF103473">
    <property type="entry name" value="MFS general substrate transporter"/>
    <property type="match status" value="1"/>
</dbReference>
<accession>A0ABR9T5J5</accession>
<protein>
    <recommendedName>
        <fullName evidence="8">Nitrate/nitrite transporter</fullName>
    </recommendedName>
</protein>
<dbReference type="InterPro" id="IPR036259">
    <property type="entry name" value="MFS_trans_sf"/>
</dbReference>
<feature type="transmembrane region" description="Helical" evidence="8">
    <location>
        <begin position="59"/>
        <end position="77"/>
    </location>
</feature>
<dbReference type="RefSeq" id="WP_196938036.1">
    <property type="nucleotide sequence ID" value="NZ_MU158689.1"/>
</dbReference>
<keyword evidence="4 8" id="KW-0812">Transmembrane</keyword>
<reference evidence="10 11" key="1">
    <citation type="submission" date="2018-02" db="EMBL/GenBank/DDBJ databases">
        <title>Sphingobacterium KA21.</title>
        <authorList>
            <person name="Vasarhelyi B.M."/>
            <person name="Deshmukh S."/>
            <person name="Balint B."/>
            <person name="Kukolya J."/>
        </authorList>
    </citation>
    <scope>NUCLEOTIDE SEQUENCE [LARGE SCALE GENOMIC DNA]</scope>
    <source>
        <strain evidence="10 11">Ka21</strain>
    </source>
</reference>
<name>A0ABR9T5J5_9SPHI</name>
<organism evidence="10 11">
    <name type="scientific">Sphingobacterium pedocola</name>
    <dbReference type="NCBI Taxonomy" id="2082722"/>
    <lineage>
        <taxon>Bacteria</taxon>
        <taxon>Pseudomonadati</taxon>
        <taxon>Bacteroidota</taxon>
        <taxon>Sphingobacteriia</taxon>
        <taxon>Sphingobacteriales</taxon>
        <taxon>Sphingobacteriaceae</taxon>
        <taxon>Sphingobacterium</taxon>
    </lineage>
</organism>
<dbReference type="PROSITE" id="PS50850">
    <property type="entry name" value="MFS"/>
    <property type="match status" value="1"/>
</dbReference>
<keyword evidence="6 8" id="KW-0534">Nitrate assimilation</keyword>
<feature type="transmembrane region" description="Helical" evidence="8">
    <location>
        <begin position="153"/>
        <end position="178"/>
    </location>
</feature>
<feature type="transmembrane region" description="Helical" evidence="8">
    <location>
        <begin position="239"/>
        <end position="258"/>
    </location>
</feature>
<dbReference type="InterPro" id="IPR020846">
    <property type="entry name" value="MFS_dom"/>
</dbReference>
<evidence type="ECO:0000256" key="2">
    <source>
        <dbReference type="ARBA" id="ARBA00008432"/>
    </source>
</evidence>
<evidence type="ECO:0000256" key="7">
    <source>
        <dbReference type="ARBA" id="ARBA00023136"/>
    </source>
</evidence>
<evidence type="ECO:0000256" key="8">
    <source>
        <dbReference type="RuleBase" id="RU366033"/>
    </source>
</evidence>
<dbReference type="Pfam" id="PF07690">
    <property type="entry name" value="MFS_1"/>
    <property type="match status" value="1"/>
</dbReference>
<evidence type="ECO:0000256" key="1">
    <source>
        <dbReference type="ARBA" id="ARBA00004141"/>
    </source>
</evidence>
<feature type="domain" description="Major facilitator superfamily (MFS) profile" evidence="9">
    <location>
        <begin position="23"/>
        <end position="423"/>
    </location>
</feature>
<dbReference type="InterPro" id="IPR044772">
    <property type="entry name" value="NO3_transporter"/>
</dbReference>
<feature type="transmembrane region" description="Helical" evidence="8">
    <location>
        <begin position="312"/>
        <end position="330"/>
    </location>
</feature>
<feature type="transmembrane region" description="Helical" evidence="8">
    <location>
        <begin position="270"/>
        <end position="291"/>
    </location>
</feature>
<dbReference type="Gene3D" id="1.20.1250.20">
    <property type="entry name" value="MFS general substrate transporter like domains"/>
    <property type="match status" value="2"/>
</dbReference>
<dbReference type="NCBIfam" id="TIGR00886">
    <property type="entry name" value="2A0108"/>
    <property type="match status" value="1"/>
</dbReference>
<comment type="similarity">
    <text evidence="2 8">Belongs to the major facilitator superfamily. Nitrate/nitrite porter (TC 2.A.1.8) family.</text>
</comment>
<evidence type="ECO:0000256" key="3">
    <source>
        <dbReference type="ARBA" id="ARBA00022448"/>
    </source>
</evidence>
<gene>
    <name evidence="10" type="ORF">C4F40_06380</name>
</gene>
<feature type="transmembrane region" description="Helical" evidence="8">
    <location>
        <begin position="367"/>
        <end position="388"/>
    </location>
</feature>
<dbReference type="InterPro" id="IPR011701">
    <property type="entry name" value="MFS"/>
</dbReference>
<feature type="transmembrane region" description="Helical" evidence="8">
    <location>
        <begin position="21"/>
        <end position="39"/>
    </location>
</feature>
<comment type="subcellular location">
    <subcellularLocation>
        <location evidence="8">Cell membrane</location>
        <topology evidence="8">Multi-pass membrane protein</topology>
    </subcellularLocation>
    <subcellularLocation>
        <location evidence="1">Membrane</location>
        <topology evidence="1">Multi-pass membrane protein</topology>
    </subcellularLocation>
</comment>
<evidence type="ECO:0000259" key="9">
    <source>
        <dbReference type="PROSITE" id="PS50850"/>
    </source>
</evidence>
<feature type="transmembrane region" description="Helical" evidence="8">
    <location>
        <begin position="89"/>
        <end position="107"/>
    </location>
</feature>